<reference evidence="8 9" key="1">
    <citation type="submission" date="2020-01" db="EMBL/GenBank/DDBJ databases">
        <title>Aspergillus terreus IFO 6365 whole genome shotgun sequence.</title>
        <authorList>
            <person name="Kanamasa S."/>
            <person name="Takahashi H."/>
        </authorList>
    </citation>
    <scope>NUCLEOTIDE SEQUENCE [LARGE SCALE GENOMIC DNA]</scope>
    <source>
        <strain evidence="8 9">IFO 6365</strain>
    </source>
</reference>
<accession>A0A5M3YVC4</accession>
<dbReference type="InterPro" id="IPR036423">
    <property type="entry name" value="SOD-like_Cu/Zn_dom_sf"/>
</dbReference>
<dbReference type="GO" id="GO:0046872">
    <property type="term" value="F:metal ion binding"/>
    <property type="evidence" value="ECO:0007669"/>
    <property type="project" value="InterPro"/>
</dbReference>
<evidence type="ECO:0000313" key="8">
    <source>
        <dbReference type="EMBL" id="GFF14288.1"/>
    </source>
</evidence>
<comment type="caution">
    <text evidence="8">The sequence shown here is derived from an EMBL/GenBank/DDBJ whole genome shotgun (WGS) entry which is preliminary data.</text>
</comment>
<dbReference type="EMBL" id="BLJY01000003">
    <property type="protein sequence ID" value="GFF14288.1"/>
    <property type="molecule type" value="Genomic_DNA"/>
</dbReference>
<sequence length="185" mass="20295">MLSRSILTGLFGLALCANAQTEAPIVTDNCPADMYHSQLQIKHNSTVRGYIEAWTDSPIGMDFRVVLTGIEGHESLLYHIHEYPVPEDGNCYATGAHLDPYGRGENPPCDIGNPATCQVGDLSGKHGPAFAPDDTQFIAEFRDYFLSNVPGNPAYFGDRSWVVHAPDKTRLNCGNFKKIVPGDRK</sequence>
<dbReference type="FunFam" id="2.60.40.200:FF:000007">
    <property type="entry name" value="Cell surface Cu-only superoxide dismutase 5"/>
    <property type="match status" value="1"/>
</dbReference>
<comment type="catalytic activity">
    <reaction evidence="7">
        <text>2 superoxide + 2 H(+) = H2O2 + O2</text>
        <dbReference type="Rhea" id="RHEA:20696"/>
        <dbReference type="ChEBI" id="CHEBI:15378"/>
        <dbReference type="ChEBI" id="CHEBI:15379"/>
        <dbReference type="ChEBI" id="CHEBI:16240"/>
        <dbReference type="ChEBI" id="CHEBI:18421"/>
        <dbReference type="EC" id="1.15.1.1"/>
    </reaction>
</comment>
<keyword evidence="6" id="KW-0049">Antioxidant</keyword>
<gene>
    <name evidence="8" type="ORF">ATEIFO6365_0003035400</name>
</gene>
<evidence type="ECO:0000256" key="5">
    <source>
        <dbReference type="ARBA" id="ARBA00022525"/>
    </source>
</evidence>
<dbReference type="EC" id="1.15.1.1" evidence="4"/>
<evidence type="ECO:0000256" key="2">
    <source>
        <dbReference type="ARBA" id="ARBA00004613"/>
    </source>
</evidence>
<dbReference type="Gene3D" id="2.60.40.200">
    <property type="entry name" value="Superoxide dismutase, copper/zinc binding domain"/>
    <property type="match status" value="1"/>
</dbReference>
<dbReference type="OrthoDB" id="159229at2759"/>
<keyword evidence="9" id="KW-1185">Reference proteome</keyword>
<organism evidence="8 9">
    <name type="scientific">Aspergillus terreus</name>
    <dbReference type="NCBI Taxonomy" id="33178"/>
    <lineage>
        <taxon>Eukaryota</taxon>
        <taxon>Fungi</taxon>
        <taxon>Dikarya</taxon>
        <taxon>Ascomycota</taxon>
        <taxon>Pezizomycotina</taxon>
        <taxon>Eurotiomycetes</taxon>
        <taxon>Eurotiomycetidae</taxon>
        <taxon>Eurotiales</taxon>
        <taxon>Aspergillaceae</taxon>
        <taxon>Aspergillus</taxon>
        <taxon>Aspergillus subgen. Circumdati</taxon>
    </lineage>
</organism>
<dbReference type="GO" id="GO:0004784">
    <property type="term" value="F:superoxide dismutase activity"/>
    <property type="evidence" value="ECO:0007669"/>
    <property type="project" value="UniProtKB-EC"/>
</dbReference>
<evidence type="ECO:0000256" key="6">
    <source>
        <dbReference type="ARBA" id="ARBA00022862"/>
    </source>
</evidence>
<protein>
    <recommendedName>
        <fullName evidence="4">superoxide dismutase</fullName>
        <ecNumber evidence="4">1.15.1.1</ecNumber>
    </recommendedName>
</protein>
<evidence type="ECO:0000256" key="3">
    <source>
        <dbReference type="ARBA" id="ARBA00010457"/>
    </source>
</evidence>
<evidence type="ECO:0000256" key="1">
    <source>
        <dbReference type="ARBA" id="ARBA00004196"/>
    </source>
</evidence>
<evidence type="ECO:0000256" key="4">
    <source>
        <dbReference type="ARBA" id="ARBA00012682"/>
    </source>
</evidence>
<comment type="similarity">
    <text evidence="3">Belongs to the Cu-Zn superoxide dismutase family.</text>
</comment>
<name>A0A5M3YVC4_ASPTE</name>
<dbReference type="Proteomes" id="UP000452235">
    <property type="component" value="Unassembled WGS sequence"/>
</dbReference>
<proteinExistence type="inferred from homology"/>
<dbReference type="AlphaFoldDB" id="A0A5M3YVC4"/>
<evidence type="ECO:0000256" key="7">
    <source>
        <dbReference type="ARBA" id="ARBA00049204"/>
    </source>
</evidence>
<dbReference type="GO" id="GO:0005576">
    <property type="term" value="C:extracellular region"/>
    <property type="evidence" value="ECO:0007669"/>
    <property type="project" value="UniProtKB-SubCell"/>
</dbReference>
<dbReference type="VEuPathDB" id="FungiDB:ATEG_00356"/>
<comment type="subcellular location">
    <subcellularLocation>
        <location evidence="1">Cell envelope</location>
    </subcellularLocation>
    <subcellularLocation>
        <location evidence="2">Secreted</location>
    </subcellularLocation>
</comment>
<keyword evidence="5" id="KW-0964">Secreted</keyword>
<evidence type="ECO:0000313" key="9">
    <source>
        <dbReference type="Proteomes" id="UP000452235"/>
    </source>
</evidence>
<dbReference type="SUPFAM" id="SSF49329">
    <property type="entry name" value="Cu,Zn superoxide dismutase-like"/>
    <property type="match status" value="1"/>
</dbReference>